<dbReference type="Proteomes" id="UP001162480">
    <property type="component" value="Chromosome 4"/>
</dbReference>
<reference evidence="8" key="1">
    <citation type="submission" date="2023-08" db="EMBL/GenBank/DDBJ databases">
        <authorList>
            <person name="Alioto T."/>
            <person name="Alioto T."/>
            <person name="Gomez Garrido J."/>
        </authorList>
    </citation>
    <scope>NUCLEOTIDE SEQUENCE</scope>
</reference>
<protein>
    <recommendedName>
        <fullName evidence="6">Microtubule-associated protein</fullName>
    </recommendedName>
</protein>
<dbReference type="PANTHER" id="PTHR11501">
    <property type="entry name" value="MICROTUBULE-ASSOCIATED PROTEIN"/>
    <property type="match status" value="1"/>
</dbReference>
<dbReference type="InterPro" id="IPR027324">
    <property type="entry name" value="MAP2/MAP4/Tau"/>
</dbReference>
<feature type="region of interest" description="Disordered" evidence="7">
    <location>
        <begin position="669"/>
        <end position="689"/>
    </location>
</feature>
<dbReference type="InterPro" id="IPR001084">
    <property type="entry name" value="MAP_tubulin-bd_rpt"/>
</dbReference>
<feature type="region of interest" description="Disordered" evidence="7">
    <location>
        <begin position="212"/>
        <end position="594"/>
    </location>
</feature>
<keyword evidence="4" id="KW-0677">Repeat</keyword>
<keyword evidence="6" id="KW-0493">Microtubule</keyword>
<dbReference type="GO" id="GO:0043005">
    <property type="term" value="C:neuron projection"/>
    <property type="evidence" value="ECO:0007669"/>
    <property type="project" value="TreeGrafter"/>
</dbReference>
<feature type="compositionally biased region" description="Basic and acidic residues" evidence="7">
    <location>
        <begin position="215"/>
        <end position="230"/>
    </location>
</feature>
<dbReference type="GO" id="GO:0031175">
    <property type="term" value="P:neuron projection development"/>
    <property type="evidence" value="ECO:0007669"/>
    <property type="project" value="TreeGrafter"/>
</dbReference>
<gene>
    <name evidence="8" type="ORF">OCTVUL_1B010324</name>
</gene>
<dbReference type="EMBL" id="OX597817">
    <property type="protein sequence ID" value="CAI9722284.1"/>
    <property type="molecule type" value="Genomic_DNA"/>
</dbReference>
<evidence type="ECO:0000256" key="6">
    <source>
        <dbReference type="RuleBase" id="RU000686"/>
    </source>
</evidence>
<organism evidence="8 9">
    <name type="scientific">Octopus vulgaris</name>
    <name type="common">Common octopus</name>
    <dbReference type="NCBI Taxonomy" id="6645"/>
    <lineage>
        <taxon>Eukaryota</taxon>
        <taxon>Metazoa</taxon>
        <taxon>Spiralia</taxon>
        <taxon>Lophotrochozoa</taxon>
        <taxon>Mollusca</taxon>
        <taxon>Cephalopoda</taxon>
        <taxon>Coleoidea</taxon>
        <taxon>Octopodiformes</taxon>
        <taxon>Octopoda</taxon>
        <taxon>Incirrata</taxon>
        <taxon>Octopodidae</taxon>
        <taxon>Octopus</taxon>
    </lineage>
</organism>
<proteinExistence type="predicted"/>
<dbReference type="GO" id="GO:0005874">
    <property type="term" value="C:microtubule"/>
    <property type="evidence" value="ECO:0007669"/>
    <property type="project" value="UniProtKB-KW"/>
</dbReference>
<evidence type="ECO:0000256" key="1">
    <source>
        <dbReference type="ARBA" id="ARBA00004245"/>
    </source>
</evidence>
<evidence type="ECO:0000256" key="2">
    <source>
        <dbReference type="ARBA" id="ARBA00022490"/>
    </source>
</evidence>
<evidence type="ECO:0000256" key="5">
    <source>
        <dbReference type="ARBA" id="ARBA00023212"/>
    </source>
</evidence>
<feature type="compositionally biased region" description="Basic and acidic residues" evidence="7">
    <location>
        <begin position="669"/>
        <end position="678"/>
    </location>
</feature>
<dbReference type="PROSITE" id="PS51491">
    <property type="entry name" value="TAU_MAP_2"/>
    <property type="match status" value="5"/>
</dbReference>
<feature type="compositionally biased region" description="Polar residues" evidence="7">
    <location>
        <begin position="419"/>
        <end position="428"/>
    </location>
</feature>
<evidence type="ECO:0000256" key="4">
    <source>
        <dbReference type="ARBA" id="ARBA00022737"/>
    </source>
</evidence>
<name>A0AA36F2P5_OCTVU</name>
<dbReference type="GO" id="GO:0008017">
    <property type="term" value="F:microtubule binding"/>
    <property type="evidence" value="ECO:0007669"/>
    <property type="project" value="InterPro"/>
</dbReference>
<keyword evidence="3" id="KW-0597">Phosphoprotein</keyword>
<dbReference type="Pfam" id="PF00418">
    <property type="entry name" value="Tubulin-binding"/>
    <property type="match status" value="5"/>
</dbReference>
<feature type="region of interest" description="Disordered" evidence="7">
    <location>
        <begin position="710"/>
        <end position="731"/>
    </location>
</feature>
<feature type="compositionally biased region" description="Low complexity" evidence="7">
    <location>
        <begin position="277"/>
        <end position="319"/>
    </location>
</feature>
<keyword evidence="9" id="KW-1185">Reference proteome</keyword>
<evidence type="ECO:0000256" key="7">
    <source>
        <dbReference type="SAM" id="MobiDB-lite"/>
    </source>
</evidence>
<feature type="compositionally biased region" description="Low complexity" evidence="7">
    <location>
        <begin position="328"/>
        <end position="353"/>
    </location>
</feature>
<keyword evidence="5 6" id="KW-0206">Cytoskeleton</keyword>
<sequence length="752" mass="81265">MGLLTAILDEENQNVPSGDSISDSVVSTVCEIGVAKKVEPEMPKESQATEVSDISEVDSLKLNGDHSEVKLSDSGLDHSGVSTEFQNEVAKSNLTAVESNKDIADQIGDISLGTAVSAKDEVESVIKPISVEETPQIELKSNKVSKADSESQPIDTVNEKQAYSDIEHLQKLNGDLLPKDLEEIVKVTKTEDGNTVNKVELLVQKKAKILTSEQIIKDNQKMTKTKDTKLKKSKKKESKSKSRGEITPGKEGVRSKSSKSSPEKGVKKEKKASSLVSTPKQKSTSSSKQSSSSMKKSKGSSSPTKSKSSSSKSKGTSSTEKVKPVLRSVSSPPKASSSPIKTDSIDSSKVSDSSLKKENNTLPAEKPRGRSTSRSVILKRTTKTEKLRLAMIKNTLEASQNQVGPAYSHSPSARRIRSCSPQKTSRVTSPDKRTGSPLKTKSTTARSRKDQLYDQMEYDENERLSPLSPNARKRYGINARNETYRPGGGNVRIFSEKMDFKNVSSRIDSRSKSPRKSPPSSTQSPARQIAGAEHSSPSPSSRNVRSKIGSLDNARHTPGGGNVKIINKKEKYDAVQSRVGSKDNITHRPGGGNIRIENKRLSYLESAKPKVGSLDKVDHKPGGGDKKILDDKLEWTVQPKVGSKINITHKPGGGDKKIEDQKLEWKAGSKVGSKDNLKHVPGGGEIKIPSQNVLGKEVDSNVGCISDEDHQAVGGIASSPPPPSSSLPQVESQVLKFKENAEPRTNTGINKS</sequence>
<dbReference type="GO" id="GO:0000226">
    <property type="term" value="P:microtubule cytoskeleton organization"/>
    <property type="evidence" value="ECO:0007669"/>
    <property type="project" value="TreeGrafter"/>
</dbReference>
<dbReference type="PROSITE" id="PS00229">
    <property type="entry name" value="TAU_MAP_1"/>
    <property type="match status" value="2"/>
</dbReference>
<comment type="subcellular location">
    <subcellularLocation>
        <location evidence="1 6">Cytoplasm</location>
        <location evidence="1 6">Cytoskeleton</location>
    </subcellularLocation>
</comment>
<keyword evidence="2 6" id="KW-0963">Cytoplasm</keyword>
<evidence type="ECO:0000313" key="9">
    <source>
        <dbReference type="Proteomes" id="UP001162480"/>
    </source>
</evidence>
<evidence type="ECO:0000313" key="8">
    <source>
        <dbReference type="EMBL" id="CAI9722284.1"/>
    </source>
</evidence>
<dbReference type="AlphaFoldDB" id="A0AA36F2P5"/>
<evidence type="ECO:0000256" key="3">
    <source>
        <dbReference type="ARBA" id="ARBA00022553"/>
    </source>
</evidence>
<accession>A0AA36F2P5</accession>
<dbReference type="PANTHER" id="PTHR11501:SF18">
    <property type="entry name" value="MICROTUBULE-ASSOCIATED PROTEIN"/>
    <property type="match status" value="1"/>
</dbReference>